<evidence type="ECO:0000256" key="2">
    <source>
        <dbReference type="SAM" id="Phobius"/>
    </source>
</evidence>
<dbReference type="AlphaFoldDB" id="A0A3D4T204"/>
<feature type="compositionally biased region" description="Basic and acidic residues" evidence="1">
    <location>
        <begin position="1"/>
        <end position="13"/>
    </location>
</feature>
<evidence type="ECO:0000256" key="1">
    <source>
        <dbReference type="SAM" id="MobiDB-lite"/>
    </source>
</evidence>
<accession>A0A3D4T204</accession>
<gene>
    <name evidence="3" type="ORF">DIW82_12560</name>
</gene>
<feature type="transmembrane region" description="Helical" evidence="2">
    <location>
        <begin position="67"/>
        <end position="87"/>
    </location>
</feature>
<reference evidence="3 4" key="1">
    <citation type="journal article" date="2018" name="Nat. Biotechnol.">
        <title>A standardized bacterial taxonomy based on genome phylogeny substantially revises the tree of life.</title>
        <authorList>
            <person name="Parks D.H."/>
            <person name="Chuvochina M."/>
            <person name="Waite D.W."/>
            <person name="Rinke C."/>
            <person name="Skarshewski A."/>
            <person name="Chaumeil P.A."/>
            <person name="Hugenholtz P."/>
        </authorList>
    </citation>
    <scope>NUCLEOTIDE SEQUENCE [LARGE SCALE GENOMIC DNA]</scope>
    <source>
        <strain evidence="3">UBA11247</strain>
    </source>
</reference>
<keyword evidence="2" id="KW-0472">Membrane</keyword>
<comment type="caution">
    <text evidence="3">The sequence shown here is derived from an EMBL/GenBank/DDBJ whole genome shotgun (WGS) entry which is preliminary data.</text>
</comment>
<name>A0A3D4T204_9CORY</name>
<dbReference type="Proteomes" id="UP000261739">
    <property type="component" value="Unassembled WGS sequence"/>
</dbReference>
<evidence type="ECO:0000313" key="4">
    <source>
        <dbReference type="Proteomes" id="UP000261739"/>
    </source>
</evidence>
<dbReference type="STRING" id="863239.GCA_000213935_00756"/>
<organism evidence="3 4">
    <name type="scientific">Corynebacterium nuruki</name>
    <dbReference type="NCBI Taxonomy" id="1032851"/>
    <lineage>
        <taxon>Bacteria</taxon>
        <taxon>Bacillati</taxon>
        <taxon>Actinomycetota</taxon>
        <taxon>Actinomycetes</taxon>
        <taxon>Mycobacteriales</taxon>
        <taxon>Corynebacteriaceae</taxon>
        <taxon>Corynebacterium</taxon>
    </lineage>
</organism>
<feature type="transmembrane region" description="Helical" evidence="2">
    <location>
        <begin position="35"/>
        <end position="55"/>
    </location>
</feature>
<feature type="transmembrane region" description="Helical" evidence="2">
    <location>
        <begin position="99"/>
        <end position="127"/>
    </location>
</feature>
<dbReference type="Pfam" id="PF14017">
    <property type="entry name" value="DUF4233"/>
    <property type="match status" value="1"/>
</dbReference>
<evidence type="ECO:0000313" key="3">
    <source>
        <dbReference type="EMBL" id="HCT15576.1"/>
    </source>
</evidence>
<keyword evidence="2" id="KW-0812">Transmembrane</keyword>
<protein>
    <submittedName>
        <fullName evidence="3">DUF4233 domain-containing protein</fullName>
    </submittedName>
</protein>
<proteinExistence type="predicted"/>
<dbReference type="EMBL" id="DQID01000319">
    <property type="protein sequence ID" value="HCT15576.1"/>
    <property type="molecule type" value="Genomic_DNA"/>
</dbReference>
<dbReference type="InterPro" id="IPR025327">
    <property type="entry name" value="DUF4233"/>
</dbReference>
<feature type="region of interest" description="Disordered" evidence="1">
    <location>
        <begin position="1"/>
        <end position="23"/>
    </location>
</feature>
<keyword evidence="2" id="KW-1133">Transmembrane helix</keyword>
<sequence length="157" mass="17644">MTDGNRRDRRSTGDEVGPLGKGHAPQVDPFRGLKGMMAGIMIMEALAVFLILPVIGKMWDGEYATPFNFIYIGVLAVAMTVASFLQFKPWADVMNIVLQVFLVLGVIVHPVVLVVAVLFILAWWYTYYLRGHLKKRMERGLLPAQHVWVDENKDSGL</sequence>